<keyword evidence="11" id="KW-1185">Reference proteome</keyword>
<dbReference type="GeneID" id="115462541"/>
<evidence type="ECO:0000256" key="6">
    <source>
        <dbReference type="ARBA" id="ARBA00022989"/>
    </source>
</evidence>
<dbReference type="OrthoDB" id="5857140at2759"/>
<comment type="subcellular location">
    <subcellularLocation>
        <location evidence="1">Membrane</location>
        <topology evidence="1">Single-pass membrane protein</topology>
    </subcellularLocation>
    <subcellularLocation>
        <location evidence="2">Mitochondrion membrane</location>
    </subcellularLocation>
</comment>
<keyword evidence="4 10" id="KW-0812">Transmembrane</keyword>
<dbReference type="GO" id="GO:0051607">
    <property type="term" value="P:defense response to virus"/>
    <property type="evidence" value="ECO:0007669"/>
    <property type="project" value="TreeGrafter"/>
</dbReference>
<evidence type="ECO:0000313" key="12">
    <source>
        <dbReference type="RefSeq" id="XP_030048396.1"/>
    </source>
</evidence>
<feature type="transmembrane region" description="Helical" evidence="10">
    <location>
        <begin position="182"/>
        <end position="204"/>
    </location>
</feature>
<dbReference type="PANTHER" id="PTHR15186:SF9">
    <property type="entry name" value="BCL-2_ADENOVIRUS E1B 19KD INTERACTION PROTEIN XR"/>
    <property type="match status" value="1"/>
</dbReference>
<keyword evidence="7" id="KW-0496">Mitochondrion</keyword>
<name>A0A6P7X512_9AMPH</name>
<dbReference type="GO" id="GO:0097345">
    <property type="term" value="P:mitochondrial outer membrane permeabilization"/>
    <property type="evidence" value="ECO:0007669"/>
    <property type="project" value="TreeGrafter"/>
</dbReference>
<dbReference type="InParanoid" id="A0A6P7X512"/>
<gene>
    <name evidence="12" type="primary">LOC115462541</name>
</gene>
<evidence type="ECO:0000256" key="8">
    <source>
        <dbReference type="ARBA" id="ARBA00023136"/>
    </source>
</evidence>
<dbReference type="PANTHER" id="PTHR15186">
    <property type="entry name" value="RE48077P"/>
    <property type="match status" value="1"/>
</dbReference>
<dbReference type="InterPro" id="IPR010548">
    <property type="entry name" value="BNIP3"/>
</dbReference>
<feature type="region of interest" description="Disordered" evidence="9">
    <location>
        <begin position="22"/>
        <end position="110"/>
    </location>
</feature>
<dbReference type="KEGG" id="muo:115462541"/>
<dbReference type="GO" id="GO:0005741">
    <property type="term" value="C:mitochondrial outer membrane"/>
    <property type="evidence" value="ECO:0007669"/>
    <property type="project" value="TreeGrafter"/>
</dbReference>
<evidence type="ECO:0000256" key="10">
    <source>
        <dbReference type="SAM" id="Phobius"/>
    </source>
</evidence>
<comment type="similarity">
    <text evidence="3">Belongs to the NIP3 family.</text>
</comment>
<dbReference type="Gene3D" id="6.10.250.1020">
    <property type="match status" value="1"/>
</dbReference>
<dbReference type="RefSeq" id="XP_030048396.1">
    <property type="nucleotide sequence ID" value="XM_030192536.1"/>
</dbReference>
<evidence type="ECO:0000256" key="2">
    <source>
        <dbReference type="ARBA" id="ARBA00004325"/>
    </source>
</evidence>
<dbReference type="GO" id="GO:0043065">
    <property type="term" value="P:positive regulation of apoptotic process"/>
    <property type="evidence" value="ECO:0007669"/>
    <property type="project" value="InterPro"/>
</dbReference>
<evidence type="ECO:0000256" key="1">
    <source>
        <dbReference type="ARBA" id="ARBA00004167"/>
    </source>
</evidence>
<dbReference type="GO" id="GO:0005635">
    <property type="term" value="C:nuclear envelope"/>
    <property type="evidence" value="ECO:0007669"/>
    <property type="project" value="TreeGrafter"/>
</dbReference>
<sequence length="216" mass="23668">MSAPQGSDEDSFHSSWMELHYTLNSSSSNPHGISGGLEHVPSSSSIHNENMEQILLDAQLESEKNSSRGGSSCGSPPLTMSLQCSPEPPEVEAAWSGNQTSAQPENNRQSQQREVGLMLTGSPDWVWHWASRPEHLQLKEFVFKHPQTEQLPQTQRQKQAILSLQQSKGLKKGSAGIFSTQFLMLFIPSLLFSHLLTIGLGIYIGKRLAASSASSL</sequence>
<protein>
    <submittedName>
        <fullName evidence="12">BCL2/adenovirus E1B 19 kDa protein-interacting protein 3-like</fullName>
    </submittedName>
</protein>
<evidence type="ECO:0000256" key="4">
    <source>
        <dbReference type="ARBA" id="ARBA00022692"/>
    </source>
</evidence>
<evidence type="ECO:0000313" key="11">
    <source>
        <dbReference type="Proteomes" id="UP000515156"/>
    </source>
</evidence>
<reference evidence="12" key="1">
    <citation type="submission" date="2025-08" db="UniProtKB">
        <authorList>
            <consortium name="RefSeq"/>
        </authorList>
    </citation>
    <scope>IDENTIFICATION</scope>
</reference>
<evidence type="ECO:0000256" key="7">
    <source>
        <dbReference type="ARBA" id="ARBA00023128"/>
    </source>
</evidence>
<evidence type="ECO:0000256" key="9">
    <source>
        <dbReference type="SAM" id="MobiDB-lite"/>
    </source>
</evidence>
<dbReference type="GO" id="GO:0005783">
    <property type="term" value="C:endoplasmic reticulum"/>
    <property type="evidence" value="ECO:0007669"/>
    <property type="project" value="TreeGrafter"/>
</dbReference>
<evidence type="ECO:0000256" key="5">
    <source>
        <dbReference type="ARBA" id="ARBA00022703"/>
    </source>
</evidence>
<accession>A0A6P7X512</accession>
<proteinExistence type="inferred from homology"/>
<dbReference type="AlphaFoldDB" id="A0A6P7X512"/>
<evidence type="ECO:0000256" key="3">
    <source>
        <dbReference type="ARBA" id="ARBA00007710"/>
    </source>
</evidence>
<keyword evidence="5" id="KW-0053">Apoptosis</keyword>
<feature type="compositionally biased region" description="Polar residues" evidence="9">
    <location>
        <begin position="96"/>
        <end position="110"/>
    </location>
</feature>
<organism evidence="11 12">
    <name type="scientific">Microcaecilia unicolor</name>
    <dbReference type="NCBI Taxonomy" id="1415580"/>
    <lineage>
        <taxon>Eukaryota</taxon>
        <taxon>Metazoa</taxon>
        <taxon>Chordata</taxon>
        <taxon>Craniata</taxon>
        <taxon>Vertebrata</taxon>
        <taxon>Euteleostomi</taxon>
        <taxon>Amphibia</taxon>
        <taxon>Gymnophiona</taxon>
        <taxon>Siphonopidae</taxon>
        <taxon>Microcaecilia</taxon>
    </lineage>
</organism>
<dbReference type="Proteomes" id="UP000515156">
    <property type="component" value="Chromosome 2"/>
</dbReference>
<keyword evidence="8 10" id="KW-0472">Membrane</keyword>
<dbReference type="GO" id="GO:0042802">
    <property type="term" value="F:identical protein binding"/>
    <property type="evidence" value="ECO:0007669"/>
    <property type="project" value="UniProtKB-ARBA"/>
</dbReference>
<feature type="compositionally biased region" description="Polar residues" evidence="9">
    <location>
        <begin position="22"/>
        <end position="31"/>
    </location>
</feature>
<dbReference type="Pfam" id="PF06553">
    <property type="entry name" value="BNIP3"/>
    <property type="match status" value="1"/>
</dbReference>
<keyword evidence="6 10" id="KW-1133">Transmembrane helix</keyword>